<evidence type="ECO:0000259" key="1">
    <source>
        <dbReference type="Pfam" id="PF02627"/>
    </source>
</evidence>
<dbReference type="EMBL" id="BMHA01000002">
    <property type="protein sequence ID" value="GGI04126.1"/>
    <property type="molecule type" value="Genomic_DNA"/>
</dbReference>
<dbReference type="PANTHER" id="PTHR33570:SF2">
    <property type="entry name" value="CARBOXYMUCONOLACTONE DECARBOXYLASE-LIKE DOMAIN-CONTAINING PROTEIN"/>
    <property type="match status" value="1"/>
</dbReference>
<reference evidence="2" key="2">
    <citation type="submission" date="2020-09" db="EMBL/GenBank/DDBJ databases">
        <authorList>
            <person name="Sun Q."/>
            <person name="Zhou Y."/>
        </authorList>
    </citation>
    <scope>NUCLEOTIDE SEQUENCE</scope>
    <source>
        <strain evidence="2">CGMCC 1.14988</strain>
    </source>
</reference>
<reference evidence="2" key="1">
    <citation type="journal article" date="2014" name="Int. J. Syst. Evol. Microbiol.">
        <title>Complete genome sequence of Corynebacterium casei LMG S-19264T (=DSM 44701T), isolated from a smear-ripened cheese.</title>
        <authorList>
            <consortium name="US DOE Joint Genome Institute (JGI-PGF)"/>
            <person name="Walter F."/>
            <person name="Albersmeier A."/>
            <person name="Kalinowski J."/>
            <person name="Ruckert C."/>
        </authorList>
    </citation>
    <scope>NUCLEOTIDE SEQUENCE</scope>
    <source>
        <strain evidence="2">CGMCC 1.14988</strain>
    </source>
</reference>
<dbReference type="InterPro" id="IPR012788">
    <property type="entry name" value="Decarb_PcaC"/>
</dbReference>
<dbReference type="AlphaFoldDB" id="A0A8J3ESZ1"/>
<dbReference type="Gene3D" id="1.20.1290.10">
    <property type="entry name" value="AhpD-like"/>
    <property type="match status" value="1"/>
</dbReference>
<dbReference type="Proteomes" id="UP000650511">
    <property type="component" value="Unassembled WGS sequence"/>
</dbReference>
<dbReference type="Pfam" id="PF02627">
    <property type="entry name" value="CMD"/>
    <property type="match status" value="1"/>
</dbReference>
<dbReference type="InterPro" id="IPR003779">
    <property type="entry name" value="CMD-like"/>
</dbReference>
<evidence type="ECO:0000313" key="2">
    <source>
        <dbReference type="EMBL" id="GGI04126.1"/>
    </source>
</evidence>
<gene>
    <name evidence="2" type="primary">pcaC</name>
    <name evidence="2" type="ORF">GCM10011354_07500</name>
</gene>
<proteinExistence type="predicted"/>
<accession>A0A8J3ESZ1</accession>
<feature type="domain" description="Carboxymuconolactone decarboxylase-like" evidence="1">
    <location>
        <begin position="35"/>
        <end position="117"/>
    </location>
</feature>
<dbReference type="InterPro" id="IPR052512">
    <property type="entry name" value="4CMD/NDH-1_regulator"/>
</dbReference>
<dbReference type="SUPFAM" id="SSF69118">
    <property type="entry name" value="AhpD-like"/>
    <property type="match status" value="1"/>
</dbReference>
<dbReference type="GO" id="GO:0051920">
    <property type="term" value="F:peroxiredoxin activity"/>
    <property type="evidence" value="ECO:0007669"/>
    <property type="project" value="InterPro"/>
</dbReference>
<dbReference type="InterPro" id="IPR029032">
    <property type="entry name" value="AhpD-like"/>
</dbReference>
<dbReference type="RefSeq" id="WP_130650767.1">
    <property type="nucleotide sequence ID" value="NZ_BMHA01000002.1"/>
</dbReference>
<comment type="caution">
    <text evidence="2">The sequence shown here is derived from an EMBL/GenBank/DDBJ whole genome shotgun (WGS) entry which is preliminary data.</text>
</comment>
<organism evidence="2 3">
    <name type="scientific">Egicoccus halophilus</name>
    <dbReference type="NCBI Taxonomy" id="1670830"/>
    <lineage>
        <taxon>Bacteria</taxon>
        <taxon>Bacillati</taxon>
        <taxon>Actinomycetota</taxon>
        <taxon>Nitriliruptoria</taxon>
        <taxon>Egicoccales</taxon>
        <taxon>Egicoccaceae</taxon>
        <taxon>Egicoccus</taxon>
    </lineage>
</organism>
<dbReference type="NCBIfam" id="TIGR02425">
    <property type="entry name" value="decarb_PcaC"/>
    <property type="match status" value="1"/>
</dbReference>
<name>A0A8J3ESZ1_9ACTN</name>
<dbReference type="PANTHER" id="PTHR33570">
    <property type="entry name" value="4-CARBOXYMUCONOLACTONE DECARBOXYLASE FAMILY PROTEIN"/>
    <property type="match status" value="1"/>
</dbReference>
<evidence type="ECO:0000313" key="3">
    <source>
        <dbReference type="Proteomes" id="UP000650511"/>
    </source>
</evidence>
<protein>
    <submittedName>
        <fullName evidence="2">4-carboxymuconolactone decarboxylase</fullName>
    </submittedName>
</protein>
<keyword evidence="3" id="KW-1185">Reference proteome</keyword>
<sequence length="131" mass="14386">MTDQRAEYGMRVRREVLGDEHVDRAVAATTDLDAPFQDYITGAAWGDVWGREELDRPTRSLVTLALLAALGHEREFEMHLRASRNTGATPEQIREVLLHVALYAGVPAANTAFAALKRVLGADPADDEEAS</sequence>
<dbReference type="OrthoDB" id="9802489at2"/>